<comment type="caution">
    <text evidence="2">The sequence shown here is derived from an EMBL/GenBank/DDBJ whole genome shotgun (WGS) entry which is preliminary data.</text>
</comment>
<feature type="signal peptide" evidence="1">
    <location>
        <begin position="1"/>
        <end position="21"/>
    </location>
</feature>
<gene>
    <name evidence="2" type="ORF">CK203_043666</name>
</gene>
<dbReference type="EMBL" id="QGNW01000314">
    <property type="protein sequence ID" value="RVW77326.1"/>
    <property type="molecule type" value="Genomic_DNA"/>
</dbReference>
<accession>A0A438GYI1</accession>
<evidence type="ECO:0000313" key="3">
    <source>
        <dbReference type="Proteomes" id="UP000288805"/>
    </source>
</evidence>
<dbReference type="Proteomes" id="UP000288805">
    <property type="component" value="Unassembled WGS sequence"/>
</dbReference>
<evidence type="ECO:0000313" key="2">
    <source>
        <dbReference type="EMBL" id="RVW77326.1"/>
    </source>
</evidence>
<dbReference type="AlphaFoldDB" id="A0A438GYI1"/>
<name>A0A438GYI1_VITVI</name>
<organism evidence="2 3">
    <name type="scientific">Vitis vinifera</name>
    <name type="common">Grape</name>
    <dbReference type="NCBI Taxonomy" id="29760"/>
    <lineage>
        <taxon>Eukaryota</taxon>
        <taxon>Viridiplantae</taxon>
        <taxon>Streptophyta</taxon>
        <taxon>Embryophyta</taxon>
        <taxon>Tracheophyta</taxon>
        <taxon>Spermatophyta</taxon>
        <taxon>Magnoliopsida</taxon>
        <taxon>eudicotyledons</taxon>
        <taxon>Gunneridae</taxon>
        <taxon>Pentapetalae</taxon>
        <taxon>rosids</taxon>
        <taxon>Vitales</taxon>
        <taxon>Vitaceae</taxon>
        <taxon>Viteae</taxon>
        <taxon>Vitis</taxon>
    </lineage>
</organism>
<reference evidence="2 3" key="1">
    <citation type="journal article" date="2018" name="PLoS Genet.">
        <title>Population sequencing reveals clonal diversity and ancestral inbreeding in the grapevine cultivar Chardonnay.</title>
        <authorList>
            <person name="Roach M.J."/>
            <person name="Johnson D.L."/>
            <person name="Bohlmann J."/>
            <person name="van Vuuren H.J."/>
            <person name="Jones S.J."/>
            <person name="Pretorius I.S."/>
            <person name="Schmidt S.A."/>
            <person name="Borneman A.R."/>
        </authorList>
    </citation>
    <scope>NUCLEOTIDE SEQUENCE [LARGE SCALE GENOMIC DNA]</scope>
    <source>
        <strain evidence="3">cv. Chardonnay</strain>
        <tissue evidence="2">Leaf</tissue>
    </source>
</reference>
<protein>
    <submittedName>
        <fullName evidence="2">Uncharacterized protein</fullName>
    </submittedName>
</protein>
<keyword evidence="1" id="KW-0732">Signal</keyword>
<evidence type="ECO:0000256" key="1">
    <source>
        <dbReference type="SAM" id="SignalP"/>
    </source>
</evidence>
<feature type="chain" id="PRO_5019459614" evidence="1">
    <location>
        <begin position="22"/>
        <end position="80"/>
    </location>
</feature>
<proteinExistence type="predicted"/>
<sequence>MAAVVALFVITLAVFSGTVAADPDMLQDVCVADLTSGTQFPPFPPLFFFCIWESQRSSSIFSRMKAGEAQNGRTPPYFFS</sequence>